<proteinExistence type="predicted"/>
<evidence type="ECO:0008006" key="4">
    <source>
        <dbReference type="Google" id="ProtNLM"/>
    </source>
</evidence>
<dbReference type="PATRIC" id="fig|1423816.3.peg.1725"/>
<gene>
    <name evidence="2" type="ORF">FD51_GL001651</name>
</gene>
<protein>
    <recommendedName>
        <fullName evidence="4">Permease</fullName>
    </recommendedName>
</protein>
<feature type="transmembrane region" description="Helical" evidence="1">
    <location>
        <begin position="159"/>
        <end position="180"/>
    </location>
</feature>
<evidence type="ECO:0000313" key="2">
    <source>
        <dbReference type="EMBL" id="KRK13434.1"/>
    </source>
</evidence>
<feature type="transmembrane region" description="Helical" evidence="1">
    <location>
        <begin position="284"/>
        <end position="303"/>
    </location>
</feature>
<keyword evidence="1" id="KW-0812">Transmembrane</keyword>
<feature type="transmembrane region" description="Helical" evidence="1">
    <location>
        <begin position="118"/>
        <end position="138"/>
    </location>
</feature>
<comment type="caution">
    <text evidence="2">The sequence shown here is derived from an EMBL/GenBank/DDBJ whole genome shotgun (WGS) entry which is preliminary data.</text>
</comment>
<organism evidence="2 3">
    <name type="scientific">Lacticaseibacillus zeae DSM 20178 = KCTC 3804</name>
    <dbReference type="NCBI Taxonomy" id="1423816"/>
    <lineage>
        <taxon>Bacteria</taxon>
        <taxon>Bacillati</taxon>
        <taxon>Bacillota</taxon>
        <taxon>Bacilli</taxon>
        <taxon>Lactobacillales</taxon>
        <taxon>Lactobacillaceae</taxon>
        <taxon>Lacticaseibacillus</taxon>
    </lineage>
</organism>
<feature type="transmembrane region" description="Helical" evidence="1">
    <location>
        <begin position="94"/>
        <end position="112"/>
    </location>
</feature>
<dbReference type="InterPro" id="IPR009323">
    <property type="entry name" value="DUF979"/>
</dbReference>
<name>A0A0R1F2Z3_LACZE</name>
<dbReference type="eggNOG" id="COG3817">
    <property type="taxonomic scope" value="Bacteria"/>
</dbReference>
<dbReference type="Pfam" id="PF06166">
    <property type="entry name" value="DUF979"/>
    <property type="match status" value="1"/>
</dbReference>
<keyword evidence="1" id="KW-1133">Transmembrane helix</keyword>
<dbReference type="Proteomes" id="UP000051984">
    <property type="component" value="Unassembled WGS sequence"/>
</dbReference>
<dbReference type="RefSeq" id="WP_010489867.1">
    <property type="nucleotide sequence ID" value="NZ_AZCT01000002.1"/>
</dbReference>
<keyword evidence="1" id="KW-0472">Membrane</keyword>
<feature type="transmembrane region" description="Helical" evidence="1">
    <location>
        <begin position="242"/>
        <end position="264"/>
    </location>
</feature>
<reference evidence="2 3" key="1">
    <citation type="journal article" date="2015" name="Genome Announc.">
        <title>Expanding the biotechnology potential of lactobacilli through comparative genomics of 213 strains and associated genera.</title>
        <authorList>
            <person name="Sun Z."/>
            <person name="Harris H.M."/>
            <person name="McCann A."/>
            <person name="Guo C."/>
            <person name="Argimon S."/>
            <person name="Zhang W."/>
            <person name="Yang X."/>
            <person name="Jeffery I.B."/>
            <person name="Cooney J.C."/>
            <person name="Kagawa T.F."/>
            <person name="Liu W."/>
            <person name="Song Y."/>
            <person name="Salvetti E."/>
            <person name="Wrobel A."/>
            <person name="Rasinkangas P."/>
            <person name="Parkhill J."/>
            <person name="Rea M.C."/>
            <person name="O'Sullivan O."/>
            <person name="Ritari J."/>
            <person name="Douillard F.P."/>
            <person name="Paul Ross R."/>
            <person name="Yang R."/>
            <person name="Briner A.E."/>
            <person name="Felis G.E."/>
            <person name="de Vos W.M."/>
            <person name="Barrangou R."/>
            <person name="Klaenhammer T.R."/>
            <person name="Caufield P.W."/>
            <person name="Cui Y."/>
            <person name="Zhang H."/>
            <person name="O'Toole P.W."/>
        </authorList>
    </citation>
    <scope>NUCLEOTIDE SEQUENCE [LARGE SCALE GENOMIC DNA]</scope>
    <source>
        <strain evidence="2 3">DSM 20178</strain>
    </source>
</reference>
<sequence length="304" mass="31085">MVNTLLLVLYALIGVVMALAGIESFRAKDNPARIGTGLFWLILAVIFAFGTLLPAMVVGILVVVIGILALFKQIQIGKIKPVDGAHAAQAAKRLGGWVFVPSVVLAVVSIAVAQFTKLGGQVGIGIGAAVSLVVAIIMTKASGKMVYNDTQRMVRSVGAAGILPQLLATLGAVFTAAGVGSLTAKLIAGLFPAGSHLGGVILYCVAMALFTIIMGNAFAAFAVITAAIGIPFVIAQGANPAIVAAIGMTSGYCGTLLTPMAANFNSLPVALLEMDDPLGVIKQQAPIAVLLLVIQIGLMYFLAF</sequence>
<evidence type="ECO:0000256" key="1">
    <source>
        <dbReference type="SAM" id="Phobius"/>
    </source>
</evidence>
<feature type="transmembrane region" description="Helical" evidence="1">
    <location>
        <begin position="200"/>
        <end position="230"/>
    </location>
</feature>
<dbReference type="AlphaFoldDB" id="A0A0R1F2Z3"/>
<accession>A0A0R1F2Z3</accession>
<feature type="transmembrane region" description="Helical" evidence="1">
    <location>
        <begin position="39"/>
        <end position="71"/>
    </location>
</feature>
<evidence type="ECO:0000313" key="3">
    <source>
        <dbReference type="Proteomes" id="UP000051984"/>
    </source>
</evidence>
<dbReference type="EMBL" id="AZCT01000002">
    <property type="protein sequence ID" value="KRK13434.1"/>
    <property type="molecule type" value="Genomic_DNA"/>
</dbReference>